<evidence type="ECO:0000313" key="8">
    <source>
        <dbReference type="Proteomes" id="UP000736335"/>
    </source>
</evidence>
<accession>A0A9P6HT38</accession>
<evidence type="ECO:0000259" key="6">
    <source>
        <dbReference type="PROSITE" id="PS50011"/>
    </source>
</evidence>
<reference evidence="7" key="1">
    <citation type="journal article" date="2020" name="Nat. Commun.">
        <title>Large-scale genome sequencing of mycorrhizal fungi provides insights into the early evolution of symbiotic traits.</title>
        <authorList>
            <person name="Miyauchi S."/>
            <person name="Kiss E."/>
            <person name="Kuo A."/>
            <person name="Drula E."/>
            <person name="Kohler A."/>
            <person name="Sanchez-Garcia M."/>
            <person name="Morin E."/>
            <person name="Andreopoulos B."/>
            <person name="Barry K.W."/>
            <person name="Bonito G."/>
            <person name="Buee M."/>
            <person name="Carver A."/>
            <person name="Chen C."/>
            <person name="Cichocki N."/>
            <person name="Clum A."/>
            <person name="Culley D."/>
            <person name="Crous P.W."/>
            <person name="Fauchery L."/>
            <person name="Girlanda M."/>
            <person name="Hayes R.D."/>
            <person name="Keri Z."/>
            <person name="LaButti K."/>
            <person name="Lipzen A."/>
            <person name="Lombard V."/>
            <person name="Magnuson J."/>
            <person name="Maillard F."/>
            <person name="Murat C."/>
            <person name="Nolan M."/>
            <person name="Ohm R.A."/>
            <person name="Pangilinan J."/>
            <person name="Pereira M.F."/>
            <person name="Perotto S."/>
            <person name="Peter M."/>
            <person name="Pfister S."/>
            <person name="Riley R."/>
            <person name="Sitrit Y."/>
            <person name="Stielow J.B."/>
            <person name="Szollosi G."/>
            <person name="Zifcakova L."/>
            <person name="Stursova M."/>
            <person name="Spatafora J.W."/>
            <person name="Tedersoo L."/>
            <person name="Vaario L.M."/>
            <person name="Yamada A."/>
            <person name="Yan M."/>
            <person name="Wang P."/>
            <person name="Xu J."/>
            <person name="Bruns T."/>
            <person name="Baldrian P."/>
            <person name="Vilgalys R."/>
            <person name="Dunand C."/>
            <person name="Henrissat B."/>
            <person name="Grigoriev I.V."/>
            <person name="Hibbett D."/>
            <person name="Nagy L.G."/>
            <person name="Martin F.M."/>
        </authorList>
    </citation>
    <scope>NUCLEOTIDE SEQUENCE</scope>
    <source>
        <strain evidence="7">UH-Tt-Lm1</strain>
    </source>
</reference>
<dbReference type="Pfam" id="PF07714">
    <property type="entry name" value="PK_Tyr_Ser-Thr"/>
    <property type="match status" value="1"/>
</dbReference>
<organism evidence="7 8">
    <name type="scientific">Thelephora terrestris</name>
    <dbReference type="NCBI Taxonomy" id="56493"/>
    <lineage>
        <taxon>Eukaryota</taxon>
        <taxon>Fungi</taxon>
        <taxon>Dikarya</taxon>
        <taxon>Basidiomycota</taxon>
        <taxon>Agaricomycotina</taxon>
        <taxon>Agaricomycetes</taxon>
        <taxon>Thelephorales</taxon>
        <taxon>Thelephoraceae</taxon>
        <taxon>Thelephora</taxon>
    </lineage>
</organism>
<name>A0A9P6HT38_9AGAM</name>
<dbReference type="GO" id="GO:0004674">
    <property type="term" value="F:protein serine/threonine kinase activity"/>
    <property type="evidence" value="ECO:0007669"/>
    <property type="project" value="TreeGrafter"/>
</dbReference>
<protein>
    <submittedName>
        <fullName evidence="7">Kinase-like domain-containing protein</fullName>
    </submittedName>
</protein>
<dbReference type="InterPro" id="IPR051681">
    <property type="entry name" value="Ser/Thr_Kinases-Pseudokinases"/>
</dbReference>
<keyword evidence="1" id="KW-0808">Transferase</keyword>
<dbReference type="InterPro" id="IPR001245">
    <property type="entry name" value="Ser-Thr/Tyr_kinase_cat_dom"/>
</dbReference>
<dbReference type="InterPro" id="IPR011009">
    <property type="entry name" value="Kinase-like_dom_sf"/>
</dbReference>
<gene>
    <name evidence="7" type="ORF">BJ322DRAFT_97429</name>
</gene>
<keyword evidence="3 7" id="KW-0418">Kinase</keyword>
<evidence type="ECO:0000256" key="3">
    <source>
        <dbReference type="ARBA" id="ARBA00022777"/>
    </source>
</evidence>
<dbReference type="OrthoDB" id="4062651at2759"/>
<dbReference type="PANTHER" id="PTHR44329:SF288">
    <property type="entry name" value="MITOGEN-ACTIVATED PROTEIN KINASE KINASE KINASE 20"/>
    <property type="match status" value="1"/>
</dbReference>
<dbReference type="Gene3D" id="1.10.510.10">
    <property type="entry name" value="Transferase(Phosphotransferase) domain 1"/>
    <property type="match status" value="1"/>
</dbReference>
<evidence type="ECO:0000313" key="7">
    <source>
        <dbReference type="EMBL" id="KAF9793042.1"/>
    </source>
</evidence>
<proteinExistence type="predicted"/>
<evidence type="ECO:0000256" key="5">
    <source>
        <dbReference type="SAM" id="MobiDB-lite"/>
    </source>
</evidence>
<comment type="caution">
    <text evidence="7">The sequence shown here is derived from an EMBL/GenBank/DDBJ whole genome shotgun (WGS) entry which is preliminary data.</text>
</comment>
<dbReference type="SUPFAM" id="SSF56112">
    <property type="entry name" value="Protein kinase-like (PK-like)"/>
    <property type="match status" value="1"/>
</dbReference>
<dbReference type="GO" id="GO:0005524">
    <property type="term" value="F:ATP binding"/>
    <property type="evidence" value="ECO:0007669"/>
    <property type="project" value="UniProtKB-KW"/>
</dbReference>
<feature type="region of interest" description="Disordered" evidence="5">
    <location>
        <begin position="33"/>
        <end position="63"/>
    </location>
</feature>
<keyword evidence="8" id="KW-1185">Reference proteome</keyword>
<feature type="compositionally biased region" description="Low complexity" evidence="5">
    <location>
        <begin position="39"/>
        <end position="49"/>
    </location>
</feature>
<sequence length="360" mass="39857">MSGTSFSSTFLSRMKRLLPSPLFRLFLRRSGKRSKARSGKGPIAQAVSASPPPSPTNSTSFSAVRNDSQSHYELAQRLQKLSPPDLNWYGSDVVQIVGAAPFASGGSADVWKGWFQDRPVAVKDLRCYSSSEFDPAEIGIRFLKEVWASTNLSHPNVVPILGVYSSPAHPFALVYEMMENVDLRQHLAQQPAISRLKFLAEISRALKHLHGLDITHGNIKLRNLLVDSNHVARLGGFGSAFSLSLPASWSDVESERLFGGIAPELIDPRAFGFVEARDTKATDMFSFGMLAWEVLVGRPPFAGQSDAAVILSVFRNNRPPRPVHPEVTDRVWNMIERCWNKDPFNRMSAAEVVDILEAEL</sequence>
<dbReference type="AlphaFoldDB" id="A0A9P6HT38"/>
<evidence type="ECO:0000256" key="4">
    <source>
        <dbReference type="ARBA" id="ARBA00022840"/>
    </source>
</evidence>
<reference evidence="7" key="2">
    <citation type="submission" date="2020-11" db="EMBL/GenBank/DDBJ databases">
        <authorList>
            <consortium name="DOE Joint Genome Institute"/>
            <person name="Kuo A."/>
            <person name="Miyauchi S."/>
            <person name="Kiss E."/>
            <person name="Drula E."/>
            <person name="Kohler A."/>
            <person name="Sanchez-Garcia M."/>
            <person name="Andreopoulos B."/>
            <person name="Barry K.W."/>
            <person name="Bonito G."/>
            <person name="Buee M."/>
            <person name="Carver A."/>
            <person name="Chen C."/>
            <person name="Cichocki N."/>
            <person name="Clum A."/>
            <person name="Culley D."/>
            <person name="Crous P.W."/>
            <person name="Fauchery L."/>
            <person name="Girlanda M."/>
            <person name="Hayes R."/>
            <person name="Keri Z."/>
            <person name="Labutti K."/>
            <person name="Lipzen A."/>
            <person name="Lombard V."/>
            <person name="Magnuson J."/>
            <person name="Maillard F."/>
            <person name="Morin E."/>
            <person name="Murat C."/>
            <person name="Nolan M."/>
            <person name="Ohm R."/>
            <person name="Pangilinan J."/>
            <person name="Pereira M."/>
            <person name="Perotto S."/>
            <person name="Peter M."/>
            <person name="Riley R."/>
            <person name="Sitrit Y."/>
            <person name="Stielow B."/>
            <person name="Szollosi G."/>
            <person name="Zifcakova L."/>
            <person name="Stursova M."/>
            <person name="Spatafora J.W."/>
            <person name="Tedersoo L."/>
            <person name="Vaario L.-M."/>
            <person name="Yamada A."/>
            <person name="Yan M."/>
            <person name="Wang P."/>
            <person name="Xu J."/>
            <person name="Bruns T."/>
            <person name="Baldrian P."/>
            <person name="Vilgalys R."/>
            <person name="Henrissat B."/>
            <person name="Grigoriev I.V."/>
            <person name="Hibbett D."/>
            <person name="Nagy L.G."/>
            <person name="Martin F.M."/>
        </authorList>
    </citation>
    <scope>NUCLEOTIDE SEQUENCE</scope>
    <source>
        <strain evidence="7">UH-Tt-Lm1</strain>
    </source>
</reference>
<dbReference type="EMBL" id="WIUZ02000001">
    <property type="protein sequence ID" value="KAF9793042.1"/>
    <property type="molecule type" value="Genomic_DNA"/>
</dbReference>
<feature type="domain" description="Protein kinase" evidence="6">
    <location>
        <begin position="96"/>
        <end position="360"/>
    </location>
</feature>
<keyword evidence="2" id="KW-0547">Nucleotide-binding</keyword>
<keyword evidence="4" id="KW-0067">ATP-binding</keyword>
<evidence type="ECO:0000256" key="1">
    <source>
        <dbReference type="ARBA" id="ARBA00022679"/>
    </source>
</evidence>
<dbReference type="PANTHER" id="PTHR44329">
    <property type="entry name" value="SERINE/THREONINE-PROTEIN KINASE TNNI3K-RELATED"/>
    <property type="match status" value="1"/>
</dbReference>
<dbReference type="PROSITE" id="PS50011">
    <property type="entry name" value="PROTEIN_KINASE_DOM"/>
    <property type="match status" value="1"/>
</dbReference>
<dbReference type="Proteomes" id="UP000736335">
    <property type="component" value="Unassembled WGS sequence"/>
</dbReference>
<dbReference type="InterPro" id="IPR000719">
    <property type="entry name" value="Prot_kinase_dom"/>
</dbReference>
<evidence type="ECO:0000256" key="2">
    <source>
        <dbReference type="ARBA" id="ARBA00022741"/>
    </source>
</evidence>